<dbReference type="OrthoDB" id="515863at2759"/>
<evidence type="ECO:0000259" key="2">
    <source>
        <dbReference type="Pfam" id="PF25874"/>
    </source>
</evidence>
<dbReference type="AlphaFoldDB" id="A0A7N2MJA4"/>
<dbReference type="GeneID" id="115962138"/>
<feature type="compositionally biased region" description="Basic and acidic residues" evidence="1">
    <location>
        <begin position="747"/>
        <end position="758"/>
    </location>
</feature>
<accession>A0A7N2MJA4</accession>
<dbReference type="InParanoid" id="A0A7N2MJA4"/>
<gene>
    <name evidence="3" type="primary">LOC115962138</name>
</gene>
<feature type="compositionally biased region" description="Basic and acidic residues" evidence="1">
    <location>
        <begin position="543"/>
        <end position="567"/>
    </location>
</feature>
<feature type="compositionally biased region" description="Basic and acidic residues" evidence="1">
    <location>
        <begin position="212"/>
        <end position="227"/>
    </location>
</feature>
<dbReference type="EnsemblPlants" id="QL09p019762:mrna">
    <property type="protein sequence ID" value="QL09p019762:mrna"/>
    <property type="gene ID" value="QL09p019762"/>
</dbReference>
<evidence type="ECO:0000313" key="4">
    <source>
        <dbReference type="Proteomes" id="UP000594261"/>
    </source>
</evidence>
<sequence>MEELDNVNATAKEMMYLDLGQTERPSLARHSLSKSSSNYAIEHIKVGSFYEIDHSKLTPQTPEQLNSIRVVMVSEKTEFNVAVRYPSTCSLRTHFSNGNCEKPEGKKLPSLNEKYIMDSELAGEVLYRRLTTQEIAEKRNSWSFWVVPCMEAEKDSDSGPASRTRLRDAASKKGMCSSEVNLTGMVQWGKRKRVRFIGRHEEQKVETLSMNVKDKEAEEEGKGKGKDEEEGGDEDDEDEDEVEEVDGEAVELESSKAKKNLKRKCHGSRRAQMPKRAKRQKKQSQIQVHNQSKKKKIKNSIERWSVDRYKLAEVNILKIMKDQKAFFGNPILRPALRTEARKLVGDTGLLDHLLKHMAGKVAPGGEERFRRRHNSEGAMEYWLESADLLNIRKDAGIQDPYWIPPPGWKPGDGPSQDAISTRELGELKEEMAKMKKNIQELVTKKQEENLPIATTPNSSVTCLNWDHEEGSLIPLKEMYTDWMNRKANVDKEVKELMKISQYLSGMEEKMGMLKSAAGEETIMPESEAPPLLLIGSPTTPSHTVRETKDQLEQKNKSGEEQEDKGGDKAAVTTATEDKAAKIKRLKSGFRICKPQGSFLWPKPNMITSPQSMVHPEDHLVISTPPSASSTTLKSHLLPPYKPQLGPRPTSPVKPLAERRPVSNAILQCVITKPSPSPPLPPETPQTHSITTTKNSLINLNEPPQTQQSDTDTAFCGTITSQRRHFNLTSIAPMPQFEMVENEEETESKDMKRNPDDQKQQTPRGSSSSTSNSSWLTSGEGWWLGLASPKPSLDKSN</sequence>
<reference evidence="3 4" key="1">
    <citation type="journal article" date="2016" name="G3 (Bethesda)">
        <title>First Draft Assembly and Annotation of the Genome of a California Endemic Oak Quercus lobata Nee (Fagaceae).</title>
        <authorList>
            <person name="Sork V.L."/>
            <person name="Fitz-Gibbon S.T."/>
            <person name="Puiu D."/>
            <person name="Crepeau M."/>
            <person name="Gugger P.F."/>
            <person name="Sherman R."/>
            <person name="Stevens K."/>
            <person name="Langley C.H."/>
            <person name="Pellegrini M."/>
            <person name="Salzberg S.L."/>
        </authorList>
    </citation>
    <scope>NUCLEOTIDE SEQUENCE [LARGE SCALE GENOMIC DNA]</scope>
    <source>
        <strain evidence="3 4">cv. SW786</strain>
    </source>
</reference>
<dbReference type="Gramene" id="QL09p019762:mrna">
    <property type="protein sequence ID" value="QL09p019762:mrna"/>
    <property type="gene ID" value="QL09p019762"/>
</dbReference>
<reference evidence="3" key="2">
    <citation type="submission" date="2021-01" db="UniProtKB">
        <authorList>
            <consortium name="EnsemblPlants"/>
        </authorList>
    </citation>
    <scope>IDENTIFICATION</scope>
</reference>
<feature type="region of interest" description="Disordered" evidence="1">
    <location>
        <begin position="206"/>
        <end position="297"/>
    </location>
</feature>
<feature type="region of interest" description="Disordered" evidence="1">
    <location>
        <begin position="728"/>
        <end position="796"/>
    </location>
</feature>
<dbReference type="GO" id="GO:0007131">
    <property type="term" value="P:reciprocal meiotic recombination"/>
    <property type="evidence" value="ECO:0007669"/>
    <property type="project" value="InterPro"/>
</dbReference>
<organism evidence="3 4">
    <name type="scientific">Quercus lobata</name>
    <name type="common">Valley oak</name>
    <dbReference type="NCBI Taxonomy" id="97700"/>
    <lineage>
        <taxon>Eukaryota</taxon>
        <taxon>Viridiplantae</taxon>
        <taxon>Streptophyta</taxon>
        <taxon>Embryophyta</taxon>
        <taxon>Tracheophyta</taxon>
        <taxon>Spermatophyta</taxon>
        <taxon>Magnoliopsida</taxon>
        <taxon>eudicotyledons</taxon>
        <taxon>Gunneridae</taxon>
        <taxon>Pentapetalae</taxon>
        <taxon>rosids</taxon>
        <taxon>fabids</taxon>
        <taxon>Fagales</taxon>
        <taxon>Fagaceae</taxon>
        <taxon>Quercus</taxon>
    </lineage>
</organism>
<keyword evidence="4" id="KW-1185">Reference proteome</keyword>
<dbReference type="EMBL" id="LRBV02000009">
    <property type="status" value="NOT_ANNOTATED_CDS"/>
    <property type="molecule type" value="Genomic_DNA"/>
</dbReference>
<dbReference type="Pfam" id="PF25874">
    <property type="entry name" value="WHD_plant_repro"/>
    <property type="match status" value="1"/>
</dbReference>
<feature type="compositionally biased region" description="Basic residues" evidence="1">
    <location>
        <begin position="257"/>
        <end position="282"/>
    </location>
</feature>
<dbReference type="InterPro" id="IPR044221">
    <property type="entry name" value="DYAD/AMEIOTIC1"/>
</dbReference>
<dbReference type="OMA" id="GFQICKP"/>
<name>A0A7N2MJA4_QUELO</name>
<dbReference type="KEGG" id="qlo:115962138"/>
<protein>
    <recommendedName>
        <fullName evidence="2">PTC1-like winged helix-turn-helix domain-containing protein</fullName>
    </recommendedName>
</protein>
<feature type="compositionally biased region" description="Low complexity" evidence="1">
    <location>
        <begin position="765"/>
        <end position="777"/>
    </location>
</feature>
<dbReference type="PANTHER" id="PTHR46740">
    <property type="entry name" value="PROTEIN DYAD"/>
    <property type="match status" value="1"/>
</dbReference>
<dbReference type="InterPro" id="IPR059080">
    <property type="entry name" value="WHD_PTC1"/>
</dbReference>
<dbReference type="RefSeq" id="XP_030936886.1">
    <property type="nucleotide sequence ID" value="XM_031081026.1"/>
</dbReference>
<evidence type="ECO:0000256" key="1">
    <source>
        <dbReference type="SAM" id="MobiDB-lite"/>
    </source>
</evidence>
<dbReference type="Proteomes" id="UP000594261">
    <property type="component" value="Chromosome 9"/>
</dbReference>
<feature type="domain" description="PTC1-like winged helix-turn-helix" evidence="2">
    <location>
        <begin position="303"/>
        <end position="385"/>
    </location>
</feature>
<proteinExistence type="predicted"/>
<dbReference type="GO" id="GO:0051177">
    <property type="term" value="P:meiotic sister chromatid cohesion"/>
    <property type="evidence" value="ECO:0007669"/>
    <property type="project" value="InterPro"/>
</dbReference>
<dbReference type="PANTHER" id="PTHR46740:SF2">
    <property type="entry name" value="PROTEIN DYAD"/>
    <property type="match status" value="1"/>
</dbReference>
<feature type="compositionally biased region" description="Acidic residues" evidence="1">
    <location>
        <begin position="228"/>
        <end position="251"/>
    </location>
</feature>
<evidence type="ECO:0000313" key="3">
    <source>
        <dbReference type="EnsemblPlants" id="QL09p019762:mrna"/>
    </source>
</evidence>
<feature type="region of interest" description="Disordered" evidence="1">
    <location>
        <begin position="533"/>
        <end position="572"/>
    </location>
</feature>